<keyword evidence="1" id="KW-0812">Transmembrane</keyword>
<proteinExistence type="predicted"/>
<sequence length="128" mass="13666">MNIPTNKFTLLALLWFGAGVYSLVFREAESGAPPFAHFDKIAHFALFFGQFWLIAKALMQARQAIPYTALLACAVLFAAGSETAQALFTQTRQGSAADALADIAGAASALWLAHKVTAAKLLPKAKQP</sequence>
<dbReference type="NCBIfam" id="NF037970">
    <property type="entry name" value="vanZ_1"/>
    <property type="match status" value="1"/>
</dbReference>
<dbReference type="EMBL" id="CP091508">
    <property type="protein sequence ID" value="UOO81330.1"/>
    <property type="molecule type" value="Genomic_DNA"/>
</dbReference>
<evidence type="ECO:0000256" key="1">
    <source>
        <dbReference type="SAM" id="Phobius"/>
    </source>
</evidence>
<dbReference type="PANTHER" id="PTHR28008">
    <property type="entry name" value="DOMAIN PROTEIN, PUTATIVE (AFU_ORTHOLOGUE AFUA_3G10980)-RELATED"/>
    <property type="match status" value="1"/>
</dbReference>
<dbReference type="PANTHER" id="PTHR28008:SF1">
    <property type="entry name" value="DOMAIN PROTEIN, PUTATIVE (AFU_ORTHOLOGUE AFUA_3G10980)-RELATED"/>
    <property type="match status" value="1"/>
</dbReference>
<evidence type="ECO:0000313" key="3">
    <source>
        <dbReference type="Proteomes" id="UP000829817"/>
    </source>
</evidence>
<dbReference type="Proteomes" id="UP000829817">
    <property type="component" value="Chromosome"/>
</dbReference>
<keyword evidence="1" id="KW-0472">Membrane</keyword>
<feature type="transmembrane region" description="Helical" evidence="1">
    <location>
        <begin position="41"/>
        <end position="59"/>
    </location>
</feature>
<name>A0ABY4DRI1_9NEIS</name>
<accession>A0ABY4DRI1</accession>
<keyword evidence="3" id="KW-1185">Reference proteome</keyword>
<reference evidence="2 3" key="1">
    <citation type="journal article" date="2022" name="Res Sq">
        <title>Evolution of multicellular longitudinally dividing oral cavity symbionts (Neisseriaceae).</title>
        <authorList>
            <person name="Nyongesa S."/>
            <person name="Weber P."/>
            <person name="Bernet E."/>
            <person name="Pullido F."/>
            <person name="Nieckarz M."/>
            <person name="Delaby M."/>
            <person name="Nieves C."/>
            <person name="Viehboeck T."/>
            <person name="Krause N."/>
            <person name="Rivera-Millot A."/>
            <person name="Nakamura A."/>
            <person name="Vischer N."/>
            <person name="VanNieuwenhze M."/>
            <person name="Brun Y."/>
            <person name="Cava F."/>
            <person name="Bulgheresi S."/>
            <person name="Veyrier F."/>
        </authorList>
    </citation>
    <scope>NUCLEOTIDE SEQUENCE [LARGE SCALE GENOMIC DNA]</scope>
    <source>
        <strain evidence="2 3">CCUG 63373m</strain>
    </source>
</reference>
<organism evidence="2 3">
    <name type="scientific">Uruburuella testudinis</name>
    <dbReference type="NCBI Taxonomy" id="1282863"/>
    <lineage>
        <taxon>Bacteria</taxon>
        <taxon>Pseudomonadati</taxon>
        <taxon>Pseudomonadota</taxon>
        <taxon>Betaproteobacteria</taxon>
        <taxon>Neisseriales</taxon>
        <taxon>Neisseriaceae</taxon>
        <taxon>Uruburuella</taxon>
    </lineage>
</organism>
<dbReference type="RefSeq" id="WP_244784394.1">
    <property type="nucleotide sequence ID" value="NZ_CP091508.1"/>
</dbReference>
<keyword evidence="1" id="KW-1133">Transmembrane helix</keyword>
<gene>
    <name evidence="2" type="ORF">LVJ83_10205</name>
</gene>
<evidence type="ECO:0000313" key="2">
    <source>
        <dbReference type="EMBL" id="UOO81330.1"/>
    </source>
</evidence>
<protein>
    <submittedName>
        <fullName evidence="2">VanZ family protein</fullName>
    </submittedName>
</protein>